<dbReference type="PRINTS" id="PR00455">
    <property type="entry name" value="HTHTETR"/>
</dbReference>
<dbReference type="InterPro" id="IPR023772">
    <property type="entry name" value="DNA-bd_HTH_TetR-type_CS"/>
</dbReference>
<keyword evidence="7" id="KW-1185">Reference proteome</keyword>
<evidence type="ECO:0000313" key="7">
    <source>
        <dbReference type="Proteomes" id="UP000184295"/>
    </source>
</evidence>
<sequence length="239" mass="26999">MSYIVVVELSSTVEEPGEEGGSVRHLRRDAEMNRERVLASARELFAQYGLQTTLDEIAHHAGVGVGTVYRRFSSKEALVEALFEQRVQAIVDLANESLLIANSWEGFVHFLENLISMEASDRGLRELVLSNDYGGERLQALKDQVEAPASEIVERAKRDGYLREDFAATDIVVITAMLGTADEYCSQLVPGMWRRYFTYVLDGLRPSRTSSSEIAYRSLSMEEMKCAMGSWRRRFQRAT</sequence>
<name>A0A1M4X6K5_9ACTN</name>
<evidence type="ECO:0000313" key="6">
    <source>
        <dbReference type="EMBL" id="SHE89076.1"/>
    </source>
</evidence>
<organism evidence="6 7">
    <name type="scientific">Ferrithrix thermotolerans DSM 19514</name>
    <dbReference type="NCBI Taxonomy" id="1121881"/>
    <lineage>
        <taxon>Bacteria</taxon>
        <taxon>Bacillati</taxon>
        <taxon>Actinomycetota</taxon>
        <taxon>Acidimicrobiia</taxon>
        <taxon>Acidimicrobiales</taxon>
        <taxon>Acidimicrobiaceae</taxon>
        <taxon>Ferrithrix</taxon>
    </lineage>
</organism>
<keyword evidence="3" id="KW-0804">Transcription</keyword>
<dbReference type="STRING" id="1121881.SAMN02745225_01912"/>
<feature type="DNA-binding region" description="H-T-H motif" evidence="4">
    <location>
        <begin position="53"/>
        <end position="72"/>
    </location>
</feature>
<feature type="domain" description="HTH tetR-type" evidence="5">
    <location>
        <begin position="31"/>
        <end position="90"/>
    </location>
</feature>
<accession>A0A1M4X6K5</accession>
<reference evidence="7" key="1">
    <citation type="submission" date="2016-11" db="EMBL/GenBank/DDBJ databases">
        <authorList>
            <person name="Varghese N."/>
            <person name="Submissions S."/>
        </authorList>
    </citation>
    <scope>NUCLEOTIDE SEQUENCE [LARGE SCALE GENOMIC DNA]</scope>
    <source>
        <strain evidence="7">DSM 19514</strain>
    </source>
</reference>
<dbReference type="PROSITE" id="PS01081">
    <property type="entry name" value="HTH_TETR_1"/>
    <property type="match status" value="1"/>
</dbReference>
<dbReference type="AlphaFoldDB" id="A0A1M4X6K5"/>
<dbReference type="Pfam" id="PF21597">
    <property type="entry name" value="TetR_C_43"/>
    <property type="match status" value="1"/>
</dbReference>
<dbReference type="InterPro" id="IPR050109">
    <property type="entry name" value="HTH-type_TetR-like_transc_reg"/>
</dbReference>
<dbReference type="Gene3D" id="1.10.357.10">
    <property type="entry name" value="Tetracycline Repressor, domain 2"/>
    <property type="match status" value="1"/>
</dbReference>
<dbReference type="InterPro" id="IPR001647">
    <property type="entry name" value="HTH_TetR"/>
</dbReference>
<protein>
    <submittedName>
        <fullName evidence="6">Transcriptional regulator, TetR family</fullName>
    </submittedName>
</protein>
<keyword evidence="1" id="KW-0805">Transcription regulation</keyword>
<evidence type="ECO:0000256" key="2">
    <source>
        <dbReference type="ARBA" id="ARBA00023125"/>
    </source>
</evidence>
<dbReference type="SUPFAM" id="SSF46689">
    <property type="entry name" value="Homeodomain-like"/>
    <property type="match status" value="1"/>
</dbReference>
<dbReference type="Pfam" id="PF00440">
    <property type="entry name" value="TetR_N"/>
    <property type="match status" value="1"/>
</dbReference>
<dbReference type="Proteomes" id="UP000184295">
    <property type="component" value="Unassembled WGS sequence"/>
</dbReference>
<dbReference type="PROSITE" id="PS50977">
    <property type="entry name" value="HTH_TETR_2"/>
    <property type="match status" value="1"/>
</dbReference>
<dbReference type="GO" id="GO:0000976">
    <property type="term" value="F:transcription cis-regulatory region binding"/>
    <property type="evidence" value="ECO:0007669"/>
    <property type="project" value="TreeGrafter"/>
</dbReference>
<proteinExistence type="predicted"/>
<evidence type="ECO:0000256" key="3">
    <source>
        <dbReference type="ARBA" id="ARBA00023163"/>
    </source>
</evidence>
<gene>
    <name evidence="6" type="ORF">SAMN02745225_01912</name>
</gene>
<evidence type="ECO:0000259" key="5">
    <source>
        <dbReference type="PROSITE" id="PS50977"/>
    </source>
</evidence>
<evidence type="ECO:0000256" key="1">
    <source>
        <dbReference type="ARBA" id="ARBA00023015"/>
    </source>
</evidence>
<dbReference type="OrthoDB" id="9795011at2"/>
<evidence type="ECO:0000256" key="4">
    <source>
        <dbReference type="PROSITE-ProRule" id="PRU00335"/>
    </source>
</evidence>
<dbReference type="InterPro" id="IPR049445">
    <property type="entry name" value="TetR_SbtR-like_C"/>
</dbReference>
<dbReference type="InterPro" id="IPR036271">
    <property type="entry name" value="Tet_transcr_reg_TetR-rel_C_sf"/>
</dbReference>
<keyword evidence="2 4" id="KW-0238">DNA-binding</keyword>
<dbReference type="GO" id="GO:0003700">
    <property type="term" value="F:DNA-binding transcription factor activity"/>
    <property type="evidence" value="ECO:0007669"/>
    <property type="project" value="TreeGrafter"/>
</dbReference>
<dbReference type="EMBL" id="FQUL01000034">
    <property type="protein sequence ID" value="SHE89076.1"/>
    <property type="molecule type" value="Genomic_DNA"/>
</dbReference>
<dbReference type="SUPFAM" id="SSF48498">
    <property type="entry name" value="Tetracyclin repressor-like, C-terminal domain"/>
    <property type="match status" value="1"/>
</dbReference>
<dbReference type="PANTHER" id="PTHR30055">
    <property type="entry name" value="HTH-TYPE TRANSCRIPTIONAL REGULATOR RUTR"/>
    <property type="match status" value="1"/>
</dbReference>
<dbReference type="InterPro" id="IPR009057">
    <property type="entry name" value="Homeodomain-like_sf"/>
</dbReference>
<dbReference type="PANTHER" id="PTHR30055:SF234">
    <property type="entry name" value="HTH-TYPE TRANSCRIPTIONAL REGULATOR BETI"/>
    <property type="match status" value="1"/>
</dbReference>